<protein>
    <submittedName>
        <fullName evidence="2">Uncharacterized protein</fullName>
    </submittedName>
</protein>
<gene>
    <name evidence="2" type="ORF">IFM89_019080</name>
</gene>
<name>A0A835HQN5_9MAGN</name>
<organism evidence="2 3">
    <name type="scientific">Coptis chinensis</name>
    <dbReference type="NCBI Taxonomy" id="261450"/>
    <lineage>
        <taxon>Eukaryota</taxon>
        <taxon>Viridiplantae</taxon>
        <taxon>Streptophyta</taxon>
        <taxon>Embryophyta</taxon>
        <taxon>Tracheophyta</taxon>
        <taxon>Spermatophyta</taxon>
        <taxon>Magnoliopsida</taxon>
        <taxon>Ranunculales</taxon>
        <taxon>Ranunculaceae</taxon>
        <taxon>Coptidoideae</taxon>
        <taxon>Coptis</taxon>
    </lineage>
</organism>
<comment type="caution">
    <text evidence="2">The sequence shown here is derived from an EMBL/GenBank/DDBJ whole genome shotgun (WGS) entry which is preliminary data.</text>
</comment>
<accession>A0A835HQN5</accession>
<dbReference type="EMBL" id="JADFTS010000006">
    <property type="protein sequence ID" value="KAF9601348.1"/>
    <property type="molecule type" value="Genomic_DNA"/>
</dbReference>
<evidence type="ECO:0000256" key="1">
    <source>
        <dbReference type="SAM" id="MobiDB-lite"/>
    </source>
</evidence>
<keyword evidence="3" id="KW-1185">Reference proteome</keyword>
<reference evidence="2 3" key="1">
    <citation type="submission" date="2020-10" db="EMBL/GenBank/DDBJ databases">
        <title>The Coptis chinensis genome and diversification of protoberbering-type alkaloids.</title>
        <authorList>
            <person name="Wang B."/>
            <person name="Shu S."/>
            <person name="Song C."/>
            <person name="Liu Y."/>
        </authorList>
    </citation>
    <scope>NUCLEOTIDE SEQUENCE [LARGE SCALE GENOMIC DNA]</scope>
    <source>
        <strain evidence="2">HL-2020</strain>
        <tissue evidence="2">Leaf</tissue>
    </source>
</reference>
<feature type="region of interest" description="Disordered" evidence="1">
    <location>
        <begin position="51"/>
        <end position="75"/>
    </location>
</feature>
<proteinExistence type="predicted"/>
<evidence type="ECO:0000313" key="2">
    <source>
        <dbReference type="EMBL" id="KAF9601348.1"/>
    </source>
</evidence>
<dbReference type="AlphaFoldDB" id="A0A835HQN5"/>
<dbReference type="Proteomes" id="UP000631114">
    <property type="component" value="Unassembled WGS sequence"/>
</dbReference>
<evidence type="ECO:0000313" key="3">
    <source>
        <dbReference type="Proteomes" id="UP000631114"/>
    </source>
</evidence>
<sequence>MNGEAPSGNQEGSGGAPVVEATPALDVVEETIDAGDLDRELNIKGDGMMEETTKASDTDEESSIKGDGVLEEIIV</sequence>